<sequence>MLAPEILAVFSNSQIFHDHQPLKKAVSPSVHGKSPLENDSNNLLKRLEESQK</sequence>
<evidence type="ECO:0000313" key="3">
    <source>
        <dbReference type="Proteomes" id="UP001151699"/>
    </source>
</evidence>
<gene>
    <name evidence="2" type="ORF">Bhyg_08377</name>
</gene>
<keyword evidence="3" id="KW-1185">Reference proteome</keyword>
<dbReference type="OrthoDB" id="6727224at2759"/>
<accession>A0A9Q0N5V8</accession>
<evidence type="ECO:0000313" key="2">
    <source>
        <dbReference type="EMBL" id="KAJ6643416.1"/>
    </source>
</evidence>
<proteinExistence type="predicted"/>
<reference evidence="2" key="1">
    <citation type="submission" date="2022-07" db="EMBL/GenBank/DDBJ databases">
        <authorList>
            <person name="Trinca V."/>
            <person name="Uliana J.V.C."/>
            <person name="Torres T.T."/>
            <person name="Ward R.J."/>
            <person name="Monesi N."/>
        </authorList>
    </citation>
    <scope>NUCLEOTIDE SEQUENCE</scope>
    <source>
        <strain evidence="2">HSMRA1968</strain>
        <tissue evidence="2">Whole embryos</tissue>
    </source>
</reference>
<dbReference type="Proteomes" id="UP001151699">
    <property type="component" value="Chromosome B"/>
</dbReference>
<name>A0A9Q0N5V8_9DIPT</name>
<protein>
    <submittedName>
        <fullName evidence="2">Uncharacterized protein</fullName>
    </submittedName>
</protein>
<comment type="caution">
    <text evidence="2">The sequence shown here is derived from an EMBL/GenBank/DDBJ whole genome shotgun (WGS) entry which is preliminary data.</text>
</comment>
<dbReference type="AlphaFoldDB" id="A0A9Q0N5V8"/>
<organism evidence="2 3">
    <name type="scientific">Pseudolycoriella hygida</name>
    <dbReference type="NCBI Taxonomy" id="35572"/>
    <lineage>
        <taxon>Eukaryota</taxon>
        <taxon>Metazoa</taxon>
        <taxon>Ecdysozoa</taxon>
        <taxon>Arthropoda</taxon>
        <taxon>Hexapoda</taxon>
        <taxon>Insecta</taxon>
        <taxon>Pterygota</taxon>
        <taxon>Neoptera</taxon>
        <taxon>Endopterygota</taxon>
        <taxon>Diptera</taxon>
        <taxon>Nematocera</taxon>
        <taxon>Sciaroidea</taxon>
        <taxon>Sciaridae</taxon>
        <taxon>Pseudolycoriella</taxon>
    </lineage>
</organism>
<dbReference type="EMBL" id="WJQU01000002">
    <property type="protein sequence ID" value="KAJ6643416.1"/>
    <property type="molecule type" value="Genomic_DNA"/>
</dbReference>
<evidence type="ECO:0000256" key="1">
    <source>
        <dbReference type="SAM" id="MobiDB-lite"/>
    </source>
</evidence>
<feature type="region of interest" description="Disordered" evidence="1">
    <location>
        <begin position="22"/>
        <end position="52"/>
    </location>
</feature>